<evidence type="ECO:0000313" key="12">
    <source>
        <dbReference type="EMBL" id="BDQ37839.1"/>
    </source>
</evidence>
<dbReference type="SMART" id="SM00091">
    <property type="entry name" value="PAS"/>
    <property type="match status" value="2"/>
</dbReference>
<evidence type="ECO:0000256" key="5">
    <source>
        <dbReference type="ARBA" id="ARBA00022777"/>
    </source>
</evidence>
<evidence type="ECO:0000256" key="7">
    <source>
        <dbReference type="ARBA" id="ARBA00023012"/>
    </source>
</evidence>
<keyword evidence="7" id="KW-0902">Two-component regulatory system</keyword>
<proteinExistence type="predicted"/>
<dbReference type="InterPro" id="IPR000700">
    <property type="entry name" value="PAS-assoc_C"/>
</dbReference>
<feature type="domain" description="PAS" evidence="10">
    <location>
        <begin position="404"/>
        <end position="473"/>
    </location>
</feature>
<evidence type="ECO:0000256" key="9">
    <source>
        <dbReference type="SAM" id="Coils"/>
    </source>
</evidence>
<dbReference type="PROSITE" id="PS50112">
    <property type="entry name" value="PAS"/>
    <property type="match status" value="2"/>
</dbReference>
<dbReference type="Pfam" id="PF00989">
    <property type="entry name" value="PAS"/>
    <property type="match status" value="1"/>
</dbReference>
<dbReference type="InterPro" id="IPR003594">
    <property type="entry name" value="HATPase_dom"/>
</dbReference>
<dbReference type="PANTHER" id="PTHR24421">
    <property type="entry name" value="NITRATE/NITRITE SENSOR PROTEIN NARX-RELATED"/>
    <property type="match status" value="1"/>
</dbReference>
<dbReference type="Gene3D" id="1.20.5.1930">
    <property type="match status" value="1"/>
</dbReference>
<dbReference type="PANTHER" id="PTHR24421:SF37">
    <property type="entry name" value="SENSOR HISTIDINE KINASE NARS"/>
    <property type="match status" value="1"/>
</dbReference>
<dbReference type="InterPro" id="IPR050482">
    <property type="entry name" value="Sensor_HK_TwoCompSys"/>
</dbReference>
<evidence type="ECO:0000256" key="6">
    <source>
        <dbReference type="ARBA" id="ARBA00022989"/>
    </source>
</evidence>
<dbReference type="EMBL" id="AP026709">
    <property type="protein sequence ID" value="BDQ37839.1"/>
    <property type="molecule type" value="Genomic_DNA"/>
</dbReference>
<feature type="domain" description="PAC" evidence="11">
    <location>
        <begin position="351"/>
        <end position="403"/>
    </location>
</feature>
<organism evidence="12 13">
    <name type="scientific">Pseudodesulfovibrio nedwellii</name>
    <dbReference type="NCBI Taxonomy" id="2973072"/>
    <lineage>
        <taxon>Bacteria</taxon>
        <taxon>Pseudomonadati</taxon>
        <taxon>Thermodesulfobacteriota</taxon>
        <taxon>Desulfovibrionia</taxon>
        <taxon>Desulfovibrionales</taxon>
        <taxon>Desulfovibrionaceae</taxon>
    </lineage>
</organism>
<keyword evidence="13" id="KW-1185">Reference proteome</keyword>
<dbReference type="Pfam" id="PF08447">
    <property type="entry name" value="PAS_3"/>
    <property type="match status" value="1"/>
</dbReference>
<reference evidence="12 13" key="1">
    <citation type="submission" date="2022-08" db="EMBL/GenBank/DDBJ databases">
        <title>Genome Sequence of the sulphate-reducing bacterium, Pseudodesulfovibrio sp. SYK.</title>
        <authorList>
            <person name="Kondo R."/>
            <person name="Kataoka T."/>
        </authorList>
    </citation>
    <scope>NUCLEOTIDE SEQUENCE [LARGE SCALE GENOMIC DNA]</scope>
    <source>
        <strain evidence="12 13">SYK</strain>
    </source>
</reference>
<protein>
    <recommendedName>
        <fullName evidence="14">PAS domain S-box protein</fullName>
    </recommendedName>
</protein>
<keyword evidence="6" id="KW-1133">Transmembrane helix</keyword>
<dbReference type="Pfam" id="PF02518">
    <property type="entry name" value="HATPase_c"/>
    <property type="match status" value="1"/>
</dbReference>
<gene>
    <name evidence="12" type="ORF">SYK_21990</name>
</gene>
<dbReference type="Pfam" id="PF13426">
    <property type="entry name" value="PAS_9"/>
    <property type="match status" value="1"/>
</dbReference>
<dbReference type="InterPro" id="IPR013655">
    <property type="entry name" value="PAS_fold_3"/>
</dbReference>
<comment type="subcellular location">
    <subcellularLocation>
        <location evidence="1">Cell membrane</location>
        <topology evidence="1">Multi-pass membrane protein</topology>
    </subcellularLocation>
</comment>
<dbReference type="InterPro" id="IPR013767">
    <property type="entry name" value="PAS_fold"/>
</dbReference>
<dbReference type="Gene3D" id="3.30.565.10">
    <property type="entry name" value="Histidine kinase-like ATPase, C-terminal domain"/>
    <property type="match status" value="1"/>
</dbReference>
<keyword evidence="4" id="KW-0812">Transmembrane</keyword>
<evidence type="ECO:0000313" key="13">
    <source>
        <dbReference type="Proteomes" id="UP001317742"/>
    </source>
</evidence>
<feature type="domain" description="PAS" evidence="10">
    <location>
        <begin position="112"/>
        <end position="184"/>
    </location>
</feature>
<dbReference type="InterPro" id="IPR000014">
    <property type="entry name" value="PAS"/>
</dbReference>
<keyword evidence="5" id="KW-0418">Kinase</keyword>
<keyword evidence="2" id="KW-1003">Cell membrane</keyword>
<accession>A0ABN6S6C0</accession>
<evidence type="ECO:0008006" key="14">
    <source>
        <dbReference type="Google" id="ProtNLM"/>
    </source>
</evidence>
<dbReference type="InterPro" id="IPR036890">
    <property type="entry name" value="HATPase_C_sf"/>
</dbReference>
<dbReference type="CDD" id="cd16917">
    <property type="entry name" value="HATPase_UhpB-NarQ-NarX-like"/>
    <property type="match status" value="1"/>
</dbReference>
<dbReference type="CDD" id="cd00130">
    <property type="entry name" value="PAS"/>
    <property type="match status" value="3"/>
</dbReference>
<dbReference type="Gene3D" id="3.30.450.20">
    <property type="entry name" value="PAS domain"/>
    <property type="match status" value="4"/>
</dbReference>
<evidence type="ECO:0000256" key="2">
    <source>
        <dbReference type="ARBA" id="ARBA00022475"/>
    </source>
</evidence>
<dbReference type="PROSITE" id="PS50113">
    <property type="entry name" value="PAC"/>
    <property type="match status" value="2"/>
</dbReference>
<dbReference type="SMART" id="SM00387">
    <property type="entry name" value="HATPase_c"/>
    <property type="match status" value="1"/>
</dbReference>
<evidence type="ECO:0000256" key="1">
    <source>
        <dbReference type="ARBA" id="ARBA00004651"/>
    </source>
</evidence>
<evidence type="ECO:0000256" key="8">
    <source>
        <dbReference type="ARBA" id="ARBA00023136"/>
    </source>
</evidence>
<dbReference type="SUPFAM" id="SSF55874">
    <property type="entry name" value="ATPase domain of HSP90 chaperone/DNA topoisomerase II/histidine kinase"/>
    <property type="match status" value="1"/>
</dbReference>
<keyword evidence="9" id="KW-0175">Coiled coil</keyword>
<dbReference type="SMART" id="SM00086">
    <property type="entry name" value="PAC"/>
    <property type="match status" value="4"/>
</dbReference>
<evidence type="ECO:0000259" key="10">
    <source>
        <dbReference type="PROSITE" id="PS50112"/>
    </source>
</evidence>
<name>A0ABN6S6C0_9BACT</name>
<feature type="coiled-coil region" evidence="9">
    <location>
        <begin position="536"/>
        <end position="570"/>
    </location>
</feature>
<evidence type="ECO:0000259" key="11">
    <source>
        <dbReference type="PROSITE" id="PS50113"/>
    </source>
</evidence>
<dbReference type="InterPro" id="IPR011712">
    <property type="entry name" value="Sig_transdc_His_kin_sub3_dim/P"/>
</dbReference>
<dbReference type="InterPro" id="IPR001610">
    <property type="entry name" value="PAC"/>
</dbReference>
<dbReference type="Pfam" id="PF08448">
    <property type="entry name" value="PAS_4"/>
    <property type="match status" value="1"/>
</dbReference>
<dbReference type="InterPro" id="IPR035965">
    <property type="entry name" value="PAS-like_dom_sf"/>
</dbReference>
<dbReference type="InterPro" id="IPR013656">
    <property type="entry name" value="PAS_4"/>
</dbReference>
<dbReference type="SUPFAM" id="SSF55785">
    <property type="entry name" value="PYP-like sensor domain (PAS domain)"/>
    <property type="match status" value="4"/>
</dbReference>
<keyword evidence="3" id="KW-0808">Transferase</keyword>
<feature type="domain" description="PAC" evidence="11">
    <location>
        <begin position="191"/>
        <end position="243"/>
    </location>
</feature>
<evidence type="ECO:0000256" key="4">
    <source>
        <dbReference type="ARBA" id="ARBA00022692"/>
    </source>
</evidence>
<evidence type="ECO:0000256" key="3">
    <source>
        <dbReference type="ARBA" id="ARBA00022679"/>
    </source>
</evidence>
<keyword evidence="8" id="KW-0472">Membrane</keyword>
<dbReference type="NCBIfam" id="TIGR00229">
    <property type="entry name" value="sensory_box"/>
    <property type="match status" value="2"/>
</dbReference>
<dbReference type="Pfam" id="PF07730">
    <property type="entry name" value="HisKA_3"/>
    <property type="match status" value="1"/>
</dbReference>
<dbReference type="Proteomes" id="UP001317742">
    <property type="component" value="Chromosome"/>
</dbReference>
<sequence length="794" mass="91083">MAIRTVDLKPIFVNKAFADFFGYSVAKMFSLPQEKALPEETMALYATHIRPALHTGQSWEGEYFIRKKDNEVILVWGRFDPVLDASGNLANVISIMQDNLTCTKTAKALKVSEDKFRLLAENITDVIWTMDDAYNFTYATPSVEDVWGYALEKLKELSLLKITLPESHKILKKAEKARSRAEAQGDFDHINRLEMEHYHGKGGTIWVETAVRRLFTEDGKPGGYQGVSRDITLRKQTEAALFERESRYRTLFEDSPISLWEEDLSRLKIYFDALKENGVTDFRQYFYDNPDALAKCATLVTVVDVNKATLDLLSAKSKEDLFGNLEKVLTESSMAAFTEEMILLASGGCEYCGEITNRTLEGETIWVVVHFFVPPEYKDSLARVIVSLLDVTPRKRAEQALMDSEERYRVLAENSQEGVIVIQDREIKYINESMTEIFGLSTEELEQVHPLEMVHPEDKPFIHEQFKKMYEGKEKEGFATFRVITTHDEIKWLTISVKPIMWEGQEAQLEIFTDITHHKTLERELLSTHAQMEDRISKRTAELSEANVQLKALAEERGKAQQRILALTQELIRIQEDERQRIARDLHDNVAQNISSIMLKMETLFDDHSCVDERLRKRSESVTDILKEVVASVRDIAYGLRPPALDQLGLVKSLQHLCLEAGNKHGFAVDFVATGVEDISLDFDSEINIYRMIQEAVRNIVRHAHANKATIRLVKSHPDIFIRIEDNGQGFNVLERQAKTLTEKRMGLRSMEERARLVGGSMEIQSLVGTGTRIIFRLPTHHSRRHTDYEYHDR</sequence>